<proteinExistence type="predicted"/>
<evidence type="ECO:0000313" key="1">
    <source>
        <dbReference type="EMBL" id="KAH7908674.1"/>
    </source>
</evidence>
<dbReference type="EMBL" id="MU267805">
    <property type="protein sequence ID" value="KAH7908674.1"/>
    <property type="molecule type" value="Genomic_DNA"/>
</dbReference>
<comment type="caution">
    <text evidence="1">The sequence shown here is derived from an EMBL/GenBank/DDBJ whole genome shotgun (WGS) entry which is preliminary data.</text>
</comment>
<evidence type="ECO:0000313" key="2">
    <source>
        <dbReference type="Proteomes" id="UP000790377"/>
    </source>
</evidence>
<protein>
    <submittedName>
        <fullName evidence="1">Uncharacterized protein</fullName>
    </submittedName>
</protein>
<dbReference type="Proteomes" id="UP000790377">
    <property type="component" value="Unassembled WGS sequence"/>
</dbReference>
<organism evidence="1 2">
    <name type="scientific">Hygrophoropsis aurantiaca</name>
    <dbReference type="NCBI Taxonomy" id="72124"/>
    <lineage>
        <taxon>Eukaryota</taxon>
        <taxon>Fungi</taxon>
        <taxon>Dikarya</taxon>
        <taxon>Basidiomycota</taxon>
        <taxon>Agaricomycotina</taxon>
        <taxon>Agaricomycetes</taxon>
        <taxon>Agaricomycetidae</taxon>
        <taxon>Boletales</taxon>
        <taxon>Coniophorineae</taxon>
        <taxon>Hygrophoropsidaceae</taxon>
        <taxon>Hygrophoropsis</taxon>
    </lineage>
</organism>
<sequence>MEKSPTTNGLPPLASSGVFAVSASIDIDAPRDVVWDVLMDWNVYREWNPFVRNQQITAPDGTPLKDQTPHVGAFLSIRPMHIPPTLDDARWFPPASAALERITVLDRANYRCAWRNIDMPAWALRAERWQALVELGDGRTRYETVEVFGGAAAYVIRVLLGGGLRAGFRAMAEGLKARAEERVRTRCVVCFDGAAWAS</sequence>
<name>A0ACB8A6H3_9AGAM</name>
<keyword evidence="2" id="KW-1185">Reference proteome</keyword>
<accession>A0ACB8A6H3</accession>
<gene>
    <name evidence="1" type="ORF">BJ138DRAFT_1090830</name>
</gene>
<reference evidence="1" key="1">
    <citation type="journal article" date="2021" name="New Phytol.">
        <title>Evolutionary innovations through gain and loss of genes in the ectomycorrhizal Boletales.</title>
        <authorList>
            <person name="Wu G."/>
            <person name="Miyauchi S."/>
            <person name="Morin E."/>
            <person name="Kuo A."/>
            <person name="Drula E."/>
            <person name="Varga T."/>
            <person name="Kohler A."/>
            <person name="Feng B."/>
            <person name="Cao Y."/>
            <person name="Lipzen A."/>
            <person name="Daum C."/>
            <person name="Hundley H."/>
            <person name="Pangilinan J."/>
            <person name="Johnson J."/>
            <person name="Barry K."/>
            <person name="LaButti K."/>
            <person name="Ng V."/>
            <person name="Ahrendt S."/>
            <person name="Min B."/>
            <person name="Choi I.G."/>
            <person name="Park H."/>
            <person name="Plett J.M."/>
            <person name="Magnuson J."/>
            <person name="Spatafora J.W."/>
            <person name="Nagy L.G."/>
            <person name="Henrissat B."/>
            <person name="Grigoriev I.V."/>
            <person name="Yang Z.L."/>
            <person name="Xu J."/>
            <person name="Martin F.M."/>
        </authorList>
    </citation>
    <scope>NUCLEOTIDE SEQUENCE</scope>
    <source>
        <strain evidence="1">ATCC 28755</strain>
    </source>
</reference>